<organism evidence="1">
    <name type="scientific">Arundo donax</name>
    <name type="common">Giant reed</name>
    <name type="synonym">Donax arundinaceus</name>
    <dbReference type="NCBI Taxonomy" id="35708"/>
    <lineage>
        <taxon>Eukaryota</taxon>
        <taxon>Viridiplantae</taxon>
        <taxon>Streptophyta</taxon>
        <taxon>Embryophyta</taxon>
        <taxon>Tracheophyta</taxon>
        <taxon>Spermatophyta</taxon>
        <taxon>Magnoliopsida</taxon>
        <taxon>Liliopsida</taxon>
        <taxon>Poales</taxon>
        <taxon>Poaceae</taxon>
        <taxon>PACMAD clade</taxon>
        <taxon>Arundinoideae</taxon>
        <taxon>Arundineae</taxon>
        <taxon>Arundo</taxon>
    </lineage>
</organism>
<reference evidence="1" key="1">
    <citation type="submission" date="2014-09" db="EMBL/GenBank/DDBJ databases">
        <authorList>
            <person name="Magalhaes I.L.F."/>
            <person name="Oliveira U."/>
            <person name="Santos F.R."/>
            <person name="Vidigal T.H.D.A."/>
            <person name="Brescovit A.D."/>
            <person name="Santos A.J."/>
        </authorList>
    </citation>
    <scope>NUCLEOTIDE SEQUENCE</scope>
    <source>
        <tissue evidence="1">Shoot tissue taken approximately 20 cm above the soil surface</tissue>
    </source>
</reference>
<proteinExistence type="predicted"/>
<evidence type="ECO:0000313" key="1">
    <source>
        <dbReference type="EMBL" id="JAD15075.1"/>
    </source>
</evidence>
<reference evidence="1" key="2">
    <citation type="journal article" date="2015" name="Data Brief">
        <title>Shoot transcriptome of the giant reed, Arundo donax.</title>
        <authorList>
            <person name="Barrero R.A."/>
            <person name="Guerrero F.D."/>
            <person name="Moolhuijzen P."/>
            <person name="Goolsby J.A."/>
            <person name="Tidwell J."/>
            <person name="Bellgard S.E."/>
            <person name="Bellgard M.I."/>
        </authorList>
    </citation>
    <scope>NUCLEOTIDE SEQUENCE</scope>
    <source>
        <tissue evidence="1">Shoot tissue taken approximately 20 cm above the soil surface</tissue>
    </source>
</reference>
<protein>
    <submittedName>
        <fullName evidence="1">Uncharacterized protein</fullName>
    </submittedName>
</protein>
<dbReference type="AlphaFoldDB" id="A0A0A8XR02"/>
<dbReference type="EMBL" id="GBRH01282820">
    <property type="protein sequence ID" value="JAD15075.1"/>
    <property type="molecule type" value="Transcribed_RNA"/>
</dbReference>
<sequence>MIFFPVPTTKCSHHFQLVPKAWAASIILATITRPKEFDQENLVNL</sequence>
<accession>A0A0A8XR02</accession>
<name>A0A0A8XR02_ARUDO</name>